<dbReference type="Proteomes" id="UP000001542">
    <property type="component" value="Unassembled WGS sequence"/>
</dbReference>
<organism evidence="1 2">
    <name type="scientific">Trichomonas vaginalis (strain ATCC PRA-98 / G3)</name>
    <dbReference type="NCBI Taxonomy" id="412133"/>
    <lineage>
        <taxon>Eukaryota</taxon>
        <taxon>Metamonada</taxon>
        <taxon>Parabasalia</taxon>
        <taxon>Trichomonadida</taxon>
        <taxon>Trichomonadidae</taxon>
        <taxon>Trichomonas</taxon>
    </lineage>
</organism>
<keyword evidence="2" id="KW-1185">Reference proteome</keyword>
<dbReference type="KEGG" id="tva:4742262"/>
<sequence>MDEIRSEPDVPNHRSLDEECSIEFYDLFSKIQEAFERKDSEEFEYYLDEFVSTNRNGHQEELSEIASMLFTYIGETNSAFAIECLQVALLNSDDFAKVLYSNYNILDFIQTLEDPVDVVEFLKAYASFNVEHKLTLLLQLERIFEIYIKKLPLLTMYHLLPPLLLCLISPTFDDKVNETILSNIEILPPEQQIQVAARCSELGIKCKLYFEVNNDIEINIQTIKALGASTIFLQKVISYFFSPDEEMKEICYWYLMIISYRGKSEDVLKIISNLDMIHHSIHYDELTYTMKRYIMTFSAILLIRANILFVDLQEMIDFASDSGNSFLSLLILRAIYLGRIENDPEIIDINCLRDNCDDSKEEPRAEYYFSKILNE</sequence>
<accession>A2GDY8</accession>
<reference evidence="1" key="2">
    <citation type="journal article" date="2007" name="Science">
        <title>Draft genome sequence of the sexually transmitted pathogen Trichomonas vaginalis.</title>
        <authorList>
            <person name="Carlton J.M."/>
            <person name="Hirt R.P."/>
            <person name="Silva J.C."/>
            <person name="Delcher A.L."/>
            <person name="Schatz M."/>
            <person name="Zhao Q."/>
            <person name="Wortman J.R."/>
            <person name="Bidwell S.L."/>
            <person name="Alsmark U.C.M."/>
            <person name="Besteiro S."/>
            <person name="Sicheritz-Ponten T."/>
            <person name="Noel C.J."/>
            <person name="Dacks J.B."/>
            <person name="Foster P.G."/>
            <person name="Simillion C."/>
            <person name="Van de Peer Y."/>
            <person name="Miranda-Saavedra D."/>
            <person name="Barton G.J."/>
            <person name="Westrop G.D."/>
            <person name="Mueller S."/>
            <person name="Dessi D."/>
            <person name="Fiori P.L."/>
            <person name="Ren Q."/>
            <person name="Paulsen I."/>
            <person name="Zhang H."/>
            <person name="Bastida-Corcuera F.D."/>
            <person name="Simoes-Barbosa A."/>
            <person name="Brown M.T."/>
            <person name="Hayes R.D."/>
            <person name="Mukherjee M."/>
            <person name="Okumura C.Y."/>
            <person name="Schneider R."/>
            <person name="Smith A.J."/>
            <person name="Vanacova S."/>
            <person name="Villalvazo M."/>
            <person name="Haas B.J."/>
            <person name="Pertea M."/>
            <person name="Feldblyum T.V."/>
            <person name="Utterback T.R."/>
            <person name="Shu C.L."/>
            <person name="Osoegawa K."/>
            <person name="de Jong P.J."/>
            <person name="Hrdy I."/>
            <person name="Horvathova L."/>
            <person name="Zubacova Z."/>
            <person name="Dolezal P."/>
            <person name="Malik S.B."/>
            <person name="Logsdon J.M. Jr."/>
            <person name="Henze K."/>
            <person name="Gupta A."/>
            <person name="Wang C.C."/>
            <person name="Dunne R.L."/>
            <person name="Upcroft J.A."/>
            <person name="Upcroft P."/>
            <person name="White O."/>
            <person name="Salzberg S.L."/>
            <person name="Tang P."/>
            <person name="Chiu C.-H."/>
            <person name="Lee Y.-S."/>
            <person name="Embley T.M."/>
            <person name="Coombs G.H."/>
            <person name="Mottram J.C."/>
            <person name="Tachezy J."/>
            <person name="Fraser-Liggett C.M."/>
            <person name="Johnson P.J."/>
        </authorList>
    </citation>
    <scope>NUCLEOTIDE SEQUENCE [LARGE SCALE GENOMIC DNA]</scope>
    <source>
        <strain evidence="1">G3</strain>
    </source>
</reference>
<dbReference type="EMBL" id="DS115273">
    <property type="protein sequence ID" value="EAX84629.1"/>
    <property type="molecule type" value="Genomic_DNA"/>
</dbReference>
<dbReference type="RefSeq" id="XP_001297559.1">
    <property type="nucleotide sequence ID" value="XM_001297558.1"/>
</dbReference>
<name>A2GDY8_TRIV3</name>
<dbReference type="InParanoid" id="A2GDY8"/>
<dbReference type="AlphaFoldDB" id="A2GDY8"/>
<protein>
    <submittedName>
        <fullName evidence="1">Uncharacterized protein</fullName>
    </submittedName>
</protein>
<reference evidence="1" key="1">
    <citation type="submission" date="2006-10" db="EMBL/GenBank/DDBJ databases">
        <authorList>
            <person name="Amadeo P."/>
            <person name="Zhao Q."/>
            <person name="Wortman J."/>
            <person name="Fraser-Liggett C."/>
            <person name="Carlton J."/>
        </authorList>
    </citation>
    <scope>NUCLEOTIDE SEQUENCE</scope>
    <source>
        <strain evidence="1">G3</strain>
    </source>
</reference>
<evidence type="ECO:0000313" key="1">
    <source>
        <dbReference type="EMBL" id="EAX84629.1"/>
    </source>
</evidence>
<evidence type="ECO:0000313" key="2">
    <source>
        <dbReference type="Proteomes" id="UP000001542"/>
    </source>
</evidence>
<proteinExistence type="predicted"/>
<gene>
    <name evidence="1" type="ORF">TVAG_570530</name>
</gene>
<dbReference type="VEuPathDB" id="TrichDB:TVAG_570530"/>
<dbReference type="VEuPathDB" id="TrichDB:TVAGG3_0419130"/>